<accession>A0A0A0LGK6</accession>
<reference evidence="1 2" key="4">
    <citation type="journal article" date="2011" name="BMC Genomics">
        <title>RNA-Seq improves annotation of protein-coding genes in the cucumber genome.</title>
        <authorList>
            <person name="Li Z."/>
            <person name="Zhang Z."/>
            <person name="Yan P."/>
            <person name="Huang S."/>
            <person name="Fei Z."/>
            <person name="Lin K."/>
        </authorList>
    </citation>
    <scope>NUCLEOTIDE SEQUENCE [LARGE SCALE GENOMIC DNA]</scope>
    <source>
        <strain evidence="2">cv. 9930</strain>
    </source>
</reference>
<reference evidence="1 2" key="2">
    <citation type="journal article" date="2009" name="PLoS ONE">
        <title>An integrated genetic and cytogenetic map of the cucumber genome.</title>
        <authorList>
            <person name="Ren Y."/>
            <person name="Zhang Z."/>
            <person name="Liu J."/>
            <person name="Staub J.E."/>
            <person name="Han Y."/>
            <person name="Cheng Z."/>
            <person name="Li X."/>
            <person name="Lu J."/>
            <person name="Miao H."/>
            <person name="Kang H."/>
            <person name="Xie B."/>
            <person name="Gu X."/>
            <person name="Wang X."/>
            <person name="Du Y."/>
            <person name="Jin W."/>
            <person name="Huang S."/>
        </authorList>
    </citation>
    <scope>NUCLEOTIDE SEQUENCE [LARGE SCALE GENOMIC DNA]</scope>
    <source>
        <strain evidence="2">cv. 9930</strain>
    </source>
</reference>
<dbReference type="EMBL" id="CM002924">
    <property type="protein sequence ID" value="KGN60069.1"/>
    <property type="molecule type" value="Genomic_DNA"/>
</dbReference>
<dbReference type="OMA" id="AKTIRIW"/>
<dbReference type="STRING" id="3659.A0A0A0LGK6"/>
<keyword evidence="2" id="KW-1185">Reference proteome</keyword>
<reference evidence="1 2" key="1">
    <citation type="journal article" date="2009" name="Nat. Genet.">
        <title>The genome of the cucumber, Cucumis sativus L.</title>
        <authorList>
            <person name="Huang S."/>
            <person name="Li R."/>
            <person name="Zhang Z."/>
            <person name="Li L."/>
            <person name="Gu X."/>
            <person name="Fan W."/>
            <person name="Lucas W.J."/>
            <person name="Wang X."/>
            <person name="Xie B."/>
            <person name="Ni P."/>
            <person name="Ren Y."/>
            <person name="Zhu H."/>
            <person name="Li J."/>
            <person name="Lin K."/>
            <person name="Jin W."/>
            <person name="Fei Z."/>
            <person name="Li G."/>
            <person name="Staub J."/>
            <person name="Kilian A."/>
            <person name="van der Vossen E.A."/>
            <person name="Wu Y."/>
            <person name="Guo J."/>
            <person name="He J."/>
            <person name="Jia Z."/>
            <person name="Ren Y."/>
            <person name="Tian G."/>
            <person name="Lu Y."/>
            <person name="Ruan J."/>
            <person name="Qian W."/>
            <person name="Wang M."/>
            <person name="Huang Q."/>
            <person name="Li B."/>
            <person name="Xuan Z."/>
            <person name="Cao J."/>
            <person name="Asan"/>
            <person name="Wu Z."/>
            <person name="Zhang J."/>
            <person name="Cai Q."/>
            <person name="Bai Y."/>
            <person name="Zhao B."/>
            <person name="Han Y."/>
            <person name="Li Y."/>
            <person name="Li X."/>
            <person name="Wang S."/>
            <person name="Shi Q."/>
            <person name="Liu S."/>
            <person name="Cho W.K."/>
            <person name="Kim J.Y."/>
            <person name="Xu Y."/>
            <person name="Heller-Uszynska K."/>
            <person name="Miao H."/>
            <person name="Cheng Z."/>
            <person name="Zhang S."/>
            <person name="Wu J."/>
            <person name="Yang Y."/>
            <person name="Kang H."/>
            <person name="Li M."/>
            <person name="Liang H."/>
            <person name="Ren X."/>
            <person name="Shi Z."/>
            <person name="Wen M."/>
            <person name="Jian M."/>
            <person name="Yang H."/>
            <person name="Zhang G."/>
            <person name="Yang Z."/>
            <person name="Chen R."/>
            <person name="Liu S."/>
            <person name="Li J."/>
            <person name="Ma L."/>
            <person name="Liu H."/>
            <person name="Zhou Y."/>
            <person name="Zhao J."/>
            <person name="Fang X."/>
            <person name="Li G."/>
            <person name="Fang L."/>
            <person name="Li Y."/>
            <person name="Liu D."/>
            <person name="Zheng H."/>
            <person name="Zhang Y."/>
            <person name="Qin N."/>
            <person name="Li Z."/>
            <person name="Yang G."/>
            <person name="Yang S."/>
            <person name="Bolund L."/>
            <person name="Kristiansen K."/>
            <person name="Zheng H."/>
            <person name="Li S."/>
            <person name="Zhang X."/>
            <person name="Yang H."/>
            <person name="Wang J."/>
            <person name="Sun R."/>
            <person name="Zhang B."/>
            <person name="Jiang S."/>
            <person name="Wang J."/>
            <person name="Du Y."/>
            <person name="Li S."/>
        </authorList>
    </citation>
    <scope>NUCLEOTIDE SEQUENCE [LARGE SCALE GENOMIC DNA]</scope>
    <source>
        <strain evidence="2">cv. 9930</strain>
    </source>
</reference>
<dbReference type="Gramene" id="KGN60069">
    <property type="protein sequence ID" value="KGN60069"/>
    <property type="gene ID" value="Csa_3G875440"/>
</dbReference>
<evidence type="ECO:0000313" key="1">
    <source>
        <dbReference type="EMBL" id="KGN60069.1"/>
    </source>
</evidence>
<dbReference type="Proteomes" id="UP000029981">
    <property type="component" value="Chromosome 3"/>
</dbReference>
<gene>
    <name evidence="1" type="ORF">Csa_3G875440</name>
</gene>
<dbReference type="AlphaFoldDB" id="A0A0A0LGK6"/>
<proteinExistence type="predicted"/>
<name>A0A0A0LGK6_CUCSA</name>
<protein>
    <submittedName>
        <fullName evidence="1">Uncharacterized protein</fullName>
    </submittedName>
</protein>
<reference evidence="1 2" key="3">
    <citation type="journal article" date="2010" name="BMC Genomics">
        <title>Transcriptome sequencing and comparative analysis of cucumber flowers with different sex types.</title>
        <authorList>
            <person name="Guo S."/>
            <person name="Zheng Y."/>
            <person name="Joung J.G."/>
            <person name="Liu S."/>
            <person name="Zhang Z."/>
            <person name="Crasta O.R."/>
            <person name="Sobral B.W."/>
            <person name="Xu Y."/>
            <person name="Huang S."/>
            <person name="Fei Z."/>
        </authorList>
    </citation>
    <scope>NUCLEOTIDE SEQUENCE [LARGE SCALE GENOMIC DNA]</scope>
    <source>
        <strain evidence="2">cv. 9930</strain>
    </source>
</reference>
<sequence length="102" mass="12184">MAMDDTESCSSRPVDDFSVQTWRQKQKVGVYDEVLRRLRLSHEAETSLPGFEDELWAHFHRLPTRYDTFNLVLLLFRFFAYLESESVHRVFSVFLYRCTLSL</sequence>
<evidence type="ECO:0000313" key="2">
    <source>
        <dbReference type="Proteomes" id="UP000029981"/>
    </source>
</evidence>
<organism evidence="1 2">
    <name type="scientific">Cucumis sativus</name>
    <name type="common">Cucumber</name>
    <dbReference type="NCBI Taxonomy" id="3659"/>
    <lineage>
        <taxon>Eukaryota</taxon>
        <taxon>Viridiplantae</taxon>
        <taxon>Streptophyta</taxon>
        <taxon>Embryophyta</taxon>
        <taxon>Tracheophyta</taxon>
        <taxon>Spermatophyta</taxon>
        <taxon>Magnoliopsida</taxon>
        <taxon>eudicotyledons</taxon>
        <taxon>Gunneridae</taxon>
        <taxon>Pentapetalae</taxon>
        <taxon>rosids</taxon>
        <taxon>fabids</taxon>
        <taxon>Cucurbitales</taxon>
        <taxon>Cucurbitaceae</taxon>
        <taxon>Benincaseae</taxon>
        <taxon>Cucumis</taxon>
    </lineage>
</organism>